<feature type="domain" description="VOC" evidence="2">
    <location>
        <begin position="157"/>
        <end position="281"/>
    </location>
</feature>
<dbReference type="InterPro" id="IPR051785">
    <property type="entry name" value="MMCE/EMCE_epimerase"/>
</dbReference>
<dbReference type="InterPro" id="IPR037523">
    <property type="entry name" value="VOC_core"/>
</dbReference>
<reference evidence="3 4" key="1">
    <citation type="submission" date="2021-01" db="EMBL/GenBank/DDBJ databases">
        <title>Whole genome shotgun sequence of Verrucosispora qiuiae NBRC 106684.</title>
        <authorList>
            <person name="Komaki H."/>
            <person name="Tamura T."/>
        </authorList>
    </citation>
    <scope>NUCLEOTIDE SEQUENCE [LARGE SCALE GENOMIC DNA]</scope>
    <source>
        <strain evidence="3 4">NBRC 106684</strain>
    </source>
</reference>
<keyword evidence="4" id="KW-1185">Reference proteome</keyword>
<dbReference type="Pfam" id="PF13669">
    <property type="entry name" value="Glyoxalase_4"/>
    <property type="match status" value="1"/>
</dbReference>
<feature type="domain" description="VOC" evidence="2">
    <location>
        <begin position="9"/>
        <end position="162"/>
    </location>
</feature>
<accession>A0ABQ4JCK9</accession>
<evidence type="ECO:0000256" key="1">
    <source>
        <dbReference type="ARBA" id="ARBA00022723"/>
    </source>
</evidence>
<evidence type="ECO:0000259" key="2">
    <source>
        <dbReference type="PROSITE" id="PS51819"/>
    </source>
</evidence>
<dbReference type="PROSITE" id="PS51819">
    <property type="entry name" value="VOC"/>
    <property type="match status" value="2"/>
</dbReference>
<dbReference type="CDD" id="cd06587">
    <property type="entry name" value="VOC"/>
    <property type="match status" value="1"/>
</dbReference>
<dbReference type="PANTHER" id="PTHR43048:SF3">
    <property type="entry name" value="METHYLMALONYL-COA EPIMERASE, MITOCHONDRIAL"/>
    <property type="match status" value="1"/>
</dbReference>
<evidence type="ECO:0000313" key="3">
    <source>
        <dbReference type="EMBL" id="GIJ27889.1"/>
    </source>
</evidence>
<proteinExistence type="predicted"/>
<comment type="caution">
    <text evidence="3">The sequence shown here is derived from an EMBL/GenBank/DDBJ whole genome shotgun (WGS) entry which is preliminary data.</text>
</comment>
<dbReference type="Gene3D" id="3.10.180.10">
    <property type="entry name" value="2,3-Dihydroxybiphenyl 1,2-Dioxygenase, domain 1"/>
    <property type="match status" value="2"/>
</dbReference>
<keyword evidence="1" id="KW-0479">Metal-binding</keyword>
<dbReference type="SUPFAM" id="SSF54593">
    <property type="entry name" value="Glyoxalase/Bleomycin resistance protein/Dihydroxybiphenyl dioxygenase"/>
    <property type="match status" value="2"/>
</dbReference>
<dbReference type="InterPro" id="IPR029068">
    <property type="entry name" value="Glyas_Bleomycin-R_OHBP_Dase"/>
</dbReference>
<evidence type="ECO:0000313" key="4">
    <source>
        <dbReference type="Proteomes" id="UP000653076"/>
    </source>
</evidence>
<organism evidence="3 4">
    <name type="scientific">Micromonospora qiuiae</name>
    <dbReference type="NCBI Taxonomy" id="502268"/>
    <lineage>
        <taxon>Bacteria</taxon>
        <taxon>Bacillati</taxon>
        <taxon>Actinomycetota</taxon>
        <taxon>Actinomycetes</taxon>
        <taxon>Micromonosporales</taxon>
        <taxon>Micromonosporaceae</taxon>
        <taxon>Micromonospora</taxon>
    </lineage>
</organism>
<protein>
    <recommendedName>
        <fullName evidence="2">VOC domain-containing protein</fullName>
    </recommendedName>
</protein>
<gene>
    <name evidence="3" type="ORF">Vqi01_30510</name>
</gene>
<sequence length="305" mass="33664">MPGIPTARNVDHIAYTVPDLDQADKFFTDVLGAQVLYRLGPVQEPDTDWMAVQLDVHPRASAQISLLRLGEVTNLELFEYTAPDQQTVPPESTDVGGYHIIFDVASLDDAAAHLARHGVATSRRGDSLFFTSPWGMAFEARLAPQVDGLFRPGGSWNVSQVRYTVADLATCVGYFTEHLGARLLQRDPDRALLRLGPVTNLELRQCPPGARTRRPRNSDIGGHHLAFHAEDVDAAAAYLRGLPGFRVLGDVQLIEDGGPIHGDRWFYFTAPDGFQLEVLNMPPGMPYEQFTSARRFGPAAEWTND</sequence>
<name>A0ABQ4JCK9_9ACTN</name>
<dbReference type="Proteomes" id="UP000653076">
    <property type="component" value="Unassembled WGS sequence"/>
</dbReference>
<dbReference type="Pfam" id="PF00903">
    <property type="entry name" value="Glyoxalase"/>
    <property type="match status" value="1"/>
</dbReference>
<dbReference type="RefSeq" id="WP_204035437.1">
    <property type="nucleotide sequence ID" value="NZ_BOPC01000038.1"/>
</dbReference>
<dbReference type="EMBL" id="BOPC01000038">
    <property type="protein sequence ID" value="GIJ27889.1"/>
    <property type="molecule type" value="Genomic_DNA"/>
</dbReference>
<dbReference type="PANTHER" id="PTHR43048">
    <property type="entry name" value="METHYLMALONYL-COA EPIMERASE"/>
    <property type="match status" value="1"/>
</dbReference>
<dbReference type="InterPro" id="IPR004360">
    <property type="entry name" value="Glyas_Fos-R_dOase_dom"/>
</dbReference>